<dbReference type="PROSITE" id="PS50850">
    <property type="entry name" value="MFS"/>
    <property type="match status" value="1"/>
</dbReference>
<dbReference type="Gene3D" id="1.20.1250.20">
    <property type="entry name" value="MFS general substrate transporter like domains"/>
    <property type="match status" value="1"/>
</dbReference>
<gene>
    <name evidence="9" type="ORF">PUV54_01755</name>
</gene>
<feature type="transmembrane region" description="Helical" evidence="7">
    <location>
        <begin position="366"/>
        <end position="389"/>
    </location>
</feature>
<feature type="transmembrane region" description="Helical" evidence="7">
    <location>
        <begin position="63"/>
        <end position="80"/>
    </location>
</feature>
<evidence type="ECO:0000259" key="8">
    <source>
        <dbReference type="PROSITE" id="PS50850"/>
    </source>
</evidence>
<dbReference type="PANTHER" id="PTHR23505">
    <property type="entry name" value="SPINSTER"/>
    <property type="match status" value="1"/>
</dbReference>
<evidence type="ECO:0000256" key="7">
    <source>
        <dbReference type="SAM" id="Phobius"/>
    </source>
</evidence>
<dbReference type="GO" id="GO:0022857">
    <property type="term" value="F:transmembrane transporter activity"/>
    <property type="evidence" value="ECO:0007669"/>
    <property type="project" value="InterPro"/>
</dbReference>
<dbReference type="EMBL" id="CP118166">
    <property type="protein sequence ID" value="WDI31912.1"/>
    <property type="molecule type" value="Genomic_DNA"/>
</dbReference>
<evidence type="ECO:0000256" key="4">
    <source>
        <dbReference type="ARBA" id="ARBA00022989"/>
    </source>
</evidence>
<name>A0AAE9ZEX9_9PROT</name>
<organism evidence="9 10">
    <name type="scientific">Hyphococcus flavus</name>
    <dbReference type="NCBI Taxonomy" id="1866326"/>
    <lineage>
        <taxon>Bacteria</taxon>
        <taxon>Pseudomonadati</taxon>
        <taxon>Pseudomonadota</taxon>
        <taxon>Alphaproteobacteria</taxon>
        <taxon>Parvularculales</taxon>
        <taxon>Parvularculaceae</taxon>
        <taxon>Hyphococcus</taxon>
    </lineage>
</organism>
<dbReference type="AlphaFoldDB" id="A0AAE9ZEX9"/>
<feature type="transmembrane region" description="Helical" evidence="7">
    <location>
        <begin position="340"/>
        <end position="360"/>
    </location>
</feature>
<keyword evidence="5 7" id="KW-0472">Membrane</keyword>
<keyword evidence="3 7" id="KW-0812">Transmembrane</keyword>
<evidence type="ECO:0000256" key="5">
    <source>
        <dbReference type="ARBA" id="ARBA00023136"/>
    </source>
</evidence>
<dbReference type="PANTHER" id="PTHR23505:SF79">
    <property type="entry name" value="PROTEIN SPINSTER"/>
    <property type="match status" value="1"/>
</dbReference>
<feature type="transmembrane region" description="Helical" evidence="7">
    <location>
        <begin position="270"/>
        <end position="296"/>
    </location>
</feature>
<dbReference type="Proteomes" id="UP001214043">
    <property type="component" value="Chromosome"/>
</dbReference>
<protein>
    <submittedName>
        <fullName evidence="9">MFS transporter</fullName>
    </submittedName>
</protein>
<feature type="domain" description="Major facilitator superfamily (MFS) profile" evidence="8">
    <location>
        <begin position="67"/>
        <end position="462"/>
    </location>
</feature>
<dbReference type="GO" id="GO:0016020">
    <property type="term" value="C:membrane"/>
    <property type="evidence" value="ECO:0007669"/>
    <property type="project" value="UniProtKB-SubCell"/>
</dbReference>
<dbReference type="RefSeq" id="WP_274493796.1">
    <property type="nucleotide sequence ID" value="NZ_CP118166.1"/>
</dbReference>
<dbReference type="SUPFAM" id="SSF103473">
    <property type="entry name" value="MFS general substrate transporter"/>
    <property type="match status" value="1"/>
</dbReference>
<comment type="subcellular location">
    <subcellularLocation>
        <location evidence="1">Membrane</location>
        <topology evidence="1">Multi-pass membrane protein</topology>
    </subcellularLocation>
</comment>
<keyword evidence="4 7" id="KW-1133">Transmembrane helix</keyword>
<evidence type="ECO:0000313" key="9">
    <source>
        <dbReference type="EMBL" id="WDI31912.1"/>
    </source>
</evidence>
<feature type="transmembrane region" description="Helical" evidence="7">
    <location>
        <begin position="220"/>
        <end position="242"/>
    </location>
</feature>
<feature type="transmembrane region" description="Helical" evidence="7">
    <location>
        <begin position="134"/>
        <end position="158"/>
    </location>
</feature>
<feature type="transmembrane region" description="Helical" evidence="7">
    <location>
        <begin position="401"/>
        <end position="424"/>
    </location>
</feature>
<feature type="transmembrane region" description="Helical" evidence="7">
    <location>
        <begin position="193"/>
        <end position="214"/>
    </location>
</feature>
<evidence type="ECO:0000256" key="1">
    <source>
        <dbReference type="ARBA" id="ARBA00004141"/>
    </source>
</evidence>
<reference evidence="9" key="1">
    <citation type="submission" date="2023-02" db="EMBL/GenBank/DDBJ databases">
        <title>Genome sequence of Hyphococcus flavus.</title>
        <authorList>
            <person name="Rong J.-C."/>
            <person name="Zhao Q."/>
            <person name="Yi M."/>
            <person name="Wu J.-Y."/>
        </authorList>
    </citation>
    <scope>NUCLEOTIDE SEQUENCE</scope>
    <source>
        <strain evidence="9">MCCC 1K03223</strain>
    </source>
</reference>
<keyword evidence="2" id="KW-0813">Transport</keyword>
<dbReference type="KEGG" id="hfl:PUV54_01755"/>
<dbReference type="Pfam" id="PF07690">
    <property type="entry name" value="MFS_1"/>
    <property type="match status" value="1"/>
</dbReference>
<evidence type="ECO:0000256" key="2">
    <source>
        <dbReference type="ARBA" id="ARBA00022448"/>
    </source>
</evidence>
<sequence length="469" mass="47941">MGANRTTWPERAGDETPSARLGAACHKIRRALGEDMRMAASGRPEPGAIPMSGAASGKAAGTSLPYFLGVMFLVSTLNMADRQIIGIVAEPIKNEFGLSDTMLGLVGGTAFALVYPTLGLAIARAADRLNRRNILAACLAVWSAMTMLCGVAPGFWYLAVARTGVAAGEAGYAPCTHSLIADSVSPERRSSAFSVLVVGISAGGLVASLIGGLVAETHGWRAAFMALGAPGLIVSALVYFTLKEPVRLGGAARAGRAVKAFGALMKSPPFLLCVAGSAFHLMVAYGLAAFGIAYFVRAHGMSVGAAAAILGASAAIAGALGSLIGGAAGDFLAKRDRRWLAWWPAVTVFAATFVGVPAFLAQGLVFALIGAVAAVFCNTLYQPASYALVQGVADPQERASAAALMIFIQNLVGLGLGPLVIGLISDALAPSVGVAALGMAIAFSFLFNIPSAIAFYFAGRAWGRADKPC</sequence>
<accession>A0AAE9ZEX9</accession>
<feature type="region of interest" description="Disordered" evidence="6">
    <location>
        <begin position="1"/>
        <end position="20"/>
    </location>
</feature>
<feature type="transmembrane region" description="Helical" evidence="7">
    <location>
        <begin position="101"/>
        <end position="122"/>
    </location>
</feature>
<dbReference type="InterPro" id="IPR020846">
    <property type="entry name" value="MFS_dom"/>
</dbReference>
<keyword evidence="10" id="KW-1185">Reference proteome</keyword>
<proteinExistence type="predicted"/>
<feature type="transmembrane region" description="Helical" evidence="7">
    <location>
        <begin position="302"/>
        <end position="328"/>
    </location>
</feature>
<evidence type="ECO:0000256" key="3">
    <source>
        <dbReference type="ARBA" id="ARBA00022692"/>
    </source>
</evidence>
<dbReference type="InterPro" id="IPR011701">
    <property type="entry name" value="MFS"/>
</dbReference>
<dbReference type="CDD" id="cd17328">
    <property type="entry name" value="MFS_spinster_like"/>
    <property type="match status" value="1"/>
</dbReference>
<evidence type="ECO:0000256" key="6">
    <source>
        <dbReference type="SAM" id="MobiDB-lite"/>
    </source>
</evidence>
<dbReference type="InterPro" id="IPR036259">
    <property type="entry name" value="MFS_trans_sf"/>
</dbReference>
<feature type="transmembrane region" description="Helical" evidence="7">
    <location>
        <begin position="436"/>
        <end position="458"/>
    </location>
</feature>
<evidence type="ECO:0000313" key="10">
    <source>
        <dbReference type="Proteomes" id="UP001214043"/>
    </source>
</evidence>
<dbReference type="InterPro" id="IPR044770">
    <property type="entry name" value="MFS_spinster-like"/>
</dbReference>